<evidence type="ECO:0000256" key="3">
    <source>
        <dbReference type="PROSITE-ProRule" id="PRU00023"/>
    </source>
</evidence>
<sequence length="161" mass="16882">MSTARVPSYLHVGGVHAINRRDHNGSSPLLVAASGGHEALAALLLSHPNCKPDLPDRFGCTPLSVAAASGFVKVIKSLLQSGSDPNCHDNGGDTPLMCAAKHGAVKAVEALLETGVILVNAKNEQGDTALHLVMEWASLSSLRREAEKAIVTTLQRYGARD</sequence>
<dbReference type="Pfam" id="PF12796">
    <property type="entry name" value="Ank_2"/>
    <property type="match status" value="1"/>
</dbReference>
<dbReference type="AlphaFoldDB" id="A0A7S2NLS3"/>
<accession>A0A7S2NLS3</accession>
<organism evidence="4">
    <name type="scientific">Haptolina brevifila</name>
    <dbReference type="NCBI Taxonomy" id="156173"/>
    <lineage>
        <taxon>Eukaryota</taxon>
        <taxon>Haptista</taxon>
        <taxon>Haptophyta</taxon>
        <taxon>Prymnesiophyceae</taxon>
        <taxon>Prymnesiales</taxon>
        <taxon>Prymnesiaceae</taxon>
        <taxon>Haptolina</taxon>
    </lineage>
</organism>
<dbReference type="EMBL" id="HBGU01081213">
    <property type="protein sequence ID" value="CAD9548498.1"/>
    <property type="molecule type" value="Transcribed_RNA"/>
</dbReference>
<dbReference type="PANTHER" id="PTHR24171">
    <property type="entry name" value="ANKYRIN REPEAT DOMAIN-CONTAINING PROTEIN 39-RELATED"/>
    <property type="match status" value="1"/>
</dbReference>
<protein>
    <submittedName>
        <fullName evidence="4">Uncharacterized protein</fullName>
    </submittedName>
</protein>
<dbReference type="PROSITE" id="PS50088">
    <property type="entry name" value="ANK_REPEAT"/>
    <property type="match status" value="2"/>
</dbReference>
<dbReference type="PROSITE" id="PS50297">
    <property type="entry name" value="ANK_REP_REGION"/>
    <property type="match status" value="2"/>
</dbReference>
<dbReference type="Gene3D" id="1.25.40.20">
    <property type="entry name" value="Ankyrin repeat-containing domain"/>
    <property type="match status" value="2"/>
</dbReference>
<keyword evidence="2 3" id="KW-0040">ANK repeat</keyword>
<proteinExistence type="predicted"/>
<gene>
    <name evidence="4" type="ORF">CBRE1094_LOCUS44351</name>
</gene>
<keyword evidence="1" id="KW-0677">Repeat</keyword>
<evidence type="ECO:0000256" key="2">
    <source>
        <dbReference type="ARBA" id="ARBA00023043"/>
    </source>
</evidence>
<reference evidence="4" key="1">
    <citation type="submission" date="2021-01" db="EMBL/GenBank/DDBJ databases">
        <authorList>
            <person name="Corre E."/>
            <person name="Pelletier E."/>
            <person name="Niang G."/>
            <person name="Scheremetjew M."/>
            <person name="Finn R."/>
            <person name="Kale V."/>
            <person name="Holt S."/>
            <person name="Cochrane G."/>
            <person name="Meng A."/>
            <person name="Brown T."/>
            <person name="Cohen L."/>
        </authorList>
    </citation>
    <scope>NUCLEOTIDE SEQUENCE</scope>
    <source>
        <strain evidence="4">UTEX LB 985</strain>
    </source>
</reference>
<evidence type="ECO:0000256" key="1">
    <source>
        <dbReference type="ARBA" id="ARBA00022737"/>
    </source>
</evidence>
<dbReference type="InterPro" id="IPR002110">
    <property type="entry name" value="Ankyrin_rpt"/>
</dbReference>
<name>A0A7S2NLS3_9EUKA</name>
<dbReference type="InterPro" id="IPR036770">
    <property type="entry name" value="Ankyrin_rpt-contain_sf"/>
</dbReference>
<feature type="repeat" description="ANK" evidence="3">
    <location>
        <begin position="58"/>
        <end position="90"/>
    </location>
</feature>
<dbReference type="Pfam" id="PF00023">
    <property type="entry name" value="Ank"/>
    <property type="match status" value="1"/>
</dbReference>
<evidence type="ECO:0000313" key="4">
    <source>
        <dbReference type="EMBL" id="CAD9548498.1"/>
    </source>
</evidence>
<dbReference type="SUPFAM" id="SSF48403">
    <property type="entry name" value="Ankyrin repeat"/>
    <property type="match status" value="1"/>
</dbReference>
<dbReference type="SMART" id="SM00248">
    <property type="entry name" value="ANK"/>
    <property type="match status" value="4"/>
</dbReference>
<feature type="repeat" description="ANK" evidence="3">
    <location>
        <begin position="91"/>
        <end position="116"/>
    </location>
</feature>